<accession>A0A4Y8WNU2</accession>
<keyword evidence="1" id="KW-0255">Endonuclease</keyword>
<proteinExistence type="predicted"/>
<sequence>GLADYMIDYNLGRTTQQIYEVKKIDNDYFVDN</sequence>
<comment type="caution">
    <text evidence="1">The sequence shown here is derived from an EMBL/GenBank/DDBJ whole genome shotgun (WGS) entry which is preliminary data.</text>
</comment>
<reference evidence="1 2" key="1">
    <citation type="submission" date="2019-03" db="EMBL/GenBank/DDBJ databases">
        <title>Porphyromonas levii Isolated from the Uterus of Dairy Cows.</title>
        <authorList>
            <person name="Francis A.M."/>
        </authorList>
    </citation>
    <scope>NUCLEOTIDE SEQUENCE [LARGE SCALE GENOMIC DNA]</scope>
    <source>
        <strain evidence="1 2">AF5678</strain>
    </source>
</reference>
<evidence type="ECO:0000313" key="2">
    <source>
        <dbReference type="Proteomes" id="UP000297225"/>
    </source>
</evidence>
<dbReference type="AlphaFoldDB" id="A0A4Y8WNU2"/>
<dbReference type="EMBL" id="SPNC01000115">
    <property type="protein sequence ID" value="TFH94493.1"/>
    <property type="molecule type" value="Genomic_DNA"/>
</dbReference>
<name>A0A4Y8WNU2_9PORP</name>
<feature type="non-terminal residue" evidence="1">
    <location>
        <position position="1"/>
    </location>
</feature>
<dbReference type="Proteomes" id="UP000297225">
    <property type="component" value="Unassembled WGS sequence"/>
</dbReference>
<evidence type="ECO:0000313" key="1">
    <source>
        <dbReference type="EMBL" id="TFH94493.1"/>
    </source>
</evidence>
<dbReference type="GO" id="GO:0004519">
    <property type="term" value="F:endonuclease activity"/>
    <property type="evidence" value="ECO:0007669"/>
    <property type="project" value="UniProtKB-KW"/>
</dbReference>
<protein>
    <submittedName>
        <fullName evidence="1">Restriction endonuclease</fullName>
    </submittedName>
</protein>
<keyword evidence="1" id="KW-0540">Nuclease</keyword>
<keyword evidence="2" id="KW-1185">Reference proteome</keyword>
<organism evidence="1 2">
    <name type="scientific">Porphyromonas levii</name>
    <dbReference type="NCBI Taxonomy" id="28114"/>
    <lineage>
        <taxon>Bacteria</taxon>
        <taxon>Pseudomonadati</taxon>
        <taxon>Bacteroidota</taxon>
        <taxon>Bacteroidia</taxon>
        <taxon>Bacteroidales</taxon>
        <taxon>Porphyromonadaceae</taxon>
        <taxon>Porphyromonas</taxon>
    </lineage>
</organism>
<gene>
    <name evidence="1" type="ORF">E4P47_07190</name>
</gene>
<keyword evidence="1" id="KW-0378">Hydrolase</keyword>